<protein>
    <submittedName>
        <fullName evidence="2">Uncharacterized protein</fullName>
    </submittedName>
</protein>
<dbReference type="AlphaFoldDB" id="A0AAD6IX49"/>
<dbReference type="EMBL" id="JAQGDS010000009">
    <property type="protein sequence ID" value="KAJ6257997.1"/>
    <property type="molecule type" value="Genomic_DNA"/>
</dbReference>
<keyword evidence="3" id="KW-1185">Reference proteome</keyword>
<sequence>MLSDTMPNEEELHNVFLKSTPEVREPDIAHLERLEQDRQAIDGGKRPREGEEANSGLEAAVDLPQYMEKPTPSVAEVGWICTIKIYTRAYNPFETPAKTGAIGS</sequence>
<dbReference type="Proteomes" id="UP001221413">
    <property type="component" value="Unassembled WGS sequence"/>
</dbReference>
<comment type="caution">
    <text evidence="2">The sequence shown here is derived from an EMBL/GenBank/DDBJ whole genome shotgun (WGS) entry which is preliminary data.</text>
</comment>
<evidence type="ECO:0000313" key="2">
    <source>
        <dbReference type="EMBL" id="KAJ6257997.1"/>
    </source>
</evidence>
<accession>A0AAD6IX49</accession>
<feature type="region of interest" description="Disordered" evidence="1">
    <location>
        <begin position="1"/>
        <end position="23"/>
    </location>
</feature>
<evidence type="ECO:0000313" key="3">
    <source>
        <dbReference type="Proteomes" id="UP001221413"/>
    </source>
</evidence>
<feature type="region of interest" description="Disordered" evidence="1">
    <location>
        <begin position="37"/>
        <end position="59"/>
    </location>
</feature>
<organism evidence="2 3">
    <name type="scientific">Drechslerella dactyloides</name>
    <name type="common">Nematode-trapping fungus</name>
    <name type="synonym">Arthrobotrys dactyloides</name>
    <dbReference type="NCBI Taxonomy" id="74499"/>
    <lineage>
        <taxon>Eukaryota</taxon>
        <taxon>Fungi</taxon>
        <taxon>Dikarya</taxon>
        <taxon>Ascomycota</taxon>
        <taxon>Pezizomycotina</taxon>
        <taxon>Orbiliomycetes</taxon>
        <taxon>Orbiliales</taxon>
        <taxon>Orbiliaceae</taxon>
        <taxon>Drechslerella</taxon>
    </lineage>
</organism>
<name>A0AAD6IX49_DREDA</name>
<evidence type="ECO:0000256" key="1">
    <source>
        <dbReference type="SAM" id="MobiDB-lite"/>
    </source>
</evidence>
<gene>
    <name evidence="2" type="ORF">Dda_6909</name>
</gene>
<feature type="compositionally biased region" description="Basic and acidic residues" evidence="1">
    <location>
        <begin position="37"/>
        <end position="51"/>
    </location>
</feature>
<reference evidence="2" key="1">
    <citation type="submission" date="2023-01" db="EMBL/GenBank/DDBJ databases">
        <title>The chitinases involved in constricting ring structure development in the nematode-trapping fungus Drechslerella dactyloides.</title>
        <authorList>
            <person name="Wang R."/>
            <person name="Zhang L."/>
            <person name="Tang P."/>
            <person name="Li S."/>
            <person name="Liang L."/>
        </authorList>
    </citation>
    <scope>NUCLEOTIDE SEQUENCE</scope>
    <source>
        <strain evidence="2">YMF1.00031</strain>
    </source>
</reference>
<proteinExistence type="predicted"/>